<organism evidence="2 3">
    <name type="scientific">Lactobacillus pasteurii DSM 23907 = CRBIP 24.76</name>
    <dbReference type="NCBI Taxonomy" id="1423790"/>
    <lineage>
        <taxon>Bacteria</taxon>
        <taxon>Bacillati</taxon>
        <taxon>Bacillota</taxon>
        <taxon>Bacilli</taxon>
        <taxon>Lactobacillales</taxon>
        <taxon>Lactobacillaceae</taxon>
        <taxon>Lactobacillus</taxon>
    </lineage>
</organism>
<evidence type="ECO:0000313" key="3">
    <source>
        <dbReference type="Proteomes" id="UP000009311"/>
    </source>
</evidence>
<sequence>MRQHEVADLAQLAEHVTSNDEVGGSNPLVSIKDNHLN</sequence>
<dbReference type="Proteomes" id="UP000009311">
    <property type="component" value="Unassembled WGS sequence"/>
</dbReference>
<reference evidence="2 3" key="1">
    <citation type="submission" date="2012-06" db="EMBL/GenBank/DDBJ databases">
        <title>Draft Genome Sequence of Lactobacillus pasteurii CRBIP 24.76T.</title>
        <authorList>
            <person name="Cousin S."/>
            <person name="Bouchier C."/>
            <person name="Loux V."/>
            <person name="Ma L."/>
            <person name="Creno S."/>
            <person name="Bizet C."/>
            <person name="Clermont D."/>
        </authorList>
    </citation>
    <scope>NUCLEOTIDE SEQUENCE [LARGE SCALE GENOMIC DNA]</scope>
    <source>
        <strain evidence="3">CRBIP 24.76T</strain>
    </source>
</reference>
<dbReference type="STRING" id="1423790.BN53_00705"/>
<dbReference type="AlphaFoldDB" id="I7JXH7"/>
<evidence type="ECO:0000313" key="2">
    <source>
        <dbReference type="EMBL" id="CCI84640.1"/>
    </source>
</evidence>
<name>I7JXH7_9LACO</name>
<comment type="caution">
    <text evidence="2">The sequence shown here is derived from an EMBL/GenBank/DDBJ whole genome shotgun (WGS) entry which is preliminary data.</text>
</comment>
<keyword evidence="3" id="KW-1185">Reference proteome</keyword>
<accession>I7JXH7</accession>
<proteinExistence type="predicted"/>
<dbReference type="EMBL" id="CAKD01000008">
    <property type="protein sequence ID" value="CCI84640.1"/>
    <property type="molecule type" value="Genomic_DNA"/>
</dbReference>
<feature type="region of interest" description="Disordered" evidence="1">
    <location>
        <begin position="17"/>
        <end position="37"/>
    </location>
</feature>
<evidence type="ECO:0000256" key="1">
    <source>
        <dbReference type="SAM" id="MobiDB-lite"/>
    </source>
</evidence>
<protein>
    <submittedName>
        <fullName evidence="2">Uncharacterized protein</fullName>
    </submittedName>
</protein>
<dbReference type="AntiFam" id="ANF00010">
    <property type="entry name" value="tRNA translation"/>
</dbReference>
<gene>
    <name evidence="2" type="ORF">BN53_00705</name>
</gene>